<keyword evidence="2" id="KW-1185">Reference proteome</keyword>
<comment type="caution">
    <text evidence="1">The sequence shown here is derived from an EMBL/GenBank/DDBJ whole genome shotgun (WGS) entry which is preliminary data.</text>
</comment>
<reference evidence="1 2" key="1">
    <citation type="submission" date="2019-03" db="EMBL/GenBank/DDBJ databases">
        <title>Genomic Encyclopedia of Type Strains, Phase IV (KMG-IV): sequencing the most valuable type-strain genomes for metagenomic binning, comparative biology and taxonomic classification.</title>
        <authorList>
            <person name="Goeker M."/>
        </authorList>
    </citation>
    <scope>NUCLEOTIDE SEQUENCE [LARGE SCALE GENOMIC DNA]</scope>
    <source>
        <strain evidence="1 2">DSM 28697</strain>
    </source>
</reference>
<name>A0A4R6UIH5_9BACI</name>
<accession>A0A4R6UIH5</accession>
<dbReference type="EMBL" id="SNYJ01000001">
    <property type="protein sequence ID" value="TDQ42974.1"/>
    <property type="molecule type" value="Genomic_DNA"/>
</dbReference>
<protein>
    <submittedName>
        <fullName evidence="1">Uncharacterized protein</fullName>
    </submittedName>
</protein>
<dbReference type="AlphaFoldDB" id="A0A4R6UIH5"/>
<organism evidence="1 2">
    <name type="scientific">Aureibacillus halotolerans</name>
    <dbReference type="NCBI Taxonomy" id="1508390"/>
    <lineage>
        <taxon>Bacteria</taxon>
        <taxon>Bacillati</taxon>
        <taxon>Bacillota</taxon>
        <taxon>Bacilli</taxon>
        <taxon>Bacillales</taxon>
        <taxon>Bacillaceae</taxon>
        <taxon>Aureibacillus</taxon>
    </lineage>
</organism>
<evidence type="ECO:0000313" key="2">
    <source>
        <dbReference type="Proteomes" id="UP000295632"/>
    </source>
</evidence>
<dbReference type="PROSITE" id="PS51257">
    <property type="entry name" value="PROKAR_LIPOPROTEIN"/>
    <property type="match status" value="1"/>
</dbReference>
<dbReference type="RefSeq" id="WP_133578789.1">
    <property type="nucleotide sequence ID" value="NZ_SNYJ01000001.1"/>
</dbReference>
<proteinExistence type="predicted"/>
<sequence>MRRVIYILILVPFIISCGKETANYKLSVAEQREKVESKSPALYLKDSTPFNLNLSAKLTPDQNQVEFSIVLEDIEIIMEDVVMAGYFTETGLDFFMEEIYFLNLTNIPAVNSGMRGTYGPGKKRGLINSRDFTLKRSTPLNKDHFLEVLKDIRILVIWKDDSQTVNERIFVLPPSQIHIGDKIIK</sequence>
<dbReference type="Proteomes" id="UP000295632">
    <property type="component" value="Unassembled WGS sequence"/>
</dbReference>
<evidence type="ECO:0000313" key="1">
    <source>
        <dbReference type="EMBL" id="TDQ42974.1"/>
    </source>
</evidence>
<gene>
    <name evidence="1" type="ORF">EV213_101406</name>
</gene>